<reference evidence="7" key="1">
    <citation type="submission" date="2023-06" db="EMBL/GenBank/DDBJ databases">
        <authorList>
            <person name="Jiang Y."/>
            <person name="Liu Q."/>
        </authorList>
    </citation>
    <scope>NUCLEOTIDE SEQUENCE</scope>
    <source>
        <strain evidence="7">CGMCC 1.12089</strain>
    </source>
</reference>
<keyword evidence="1 4" id="KW-0378">Hydrolase</keyword>
<evidence type="ECO:0000256" key="2">
    <source>
        <dbReference type="ARBA" id="ARBA00022963"/>
    </source>
</evidence>
<feature type="active site" description="Nucleophile" evidence="4">
    <location>
        <position position="85"/>
    </location>
</feature>
<feature type="region of interest" description="Disordered" evidence="5">
    <location>
        <begin position="1"/>
        <end position="43"/>
    </location>
</feature>
<comment type="caution">
    <text evidence="7">The sequence shown here is derived from an EMBL/GenBank/DDBJ whole genome shotgun (WGS) entry which is preliminary data.</text>
</comment>
<keyword evidence="8" id="KW-1185">Reference proteome</keyword>
<dbReference type="InterPro" id="IPR002641">
    <property type="entry name" value="PNPLA_dom"/>
</dbReference>
<feature type="short sequence motif" description="GXSXG" evidence="4">
    <location>
        <begin position="83"/>
        <end position="87"/>
    </location>
</feature>
<dbReference type="EMBL" id="JASZYV010000001">
    <property type="protein sequence ID" value="MDM0044155.1"/>
    <property type="molecule type" value="Genomic_DNA"/>
</dbReference>
<dbReference type="Proteomes" id="UP001174908">
    <property type="component" value="Unassembled WGS sequence"/>
</dbReference>
<comment type="caution">
    <text evidence="4">Lacks conserved residue(s) required for the propagation of feature annotation.</text>
</comment>
<evidence type="ECO:0000256" key="1">
    <source>
        <dbReference type="ARBA" id="ARBA00022801"/>
    </source>
</evidence>
<evidence type="ECO:0000256" key="4">
    <source>
        <dbReference type="PROSITE-ProRule" id="PRU01161"/>
    </source>
</evidence>
<evidence type="ECO:0000313" key="8">
    <source>
        <dbReference type="Proteomes" id="UP001174908"/>
    </source>
</evidence>
<gene>
    <name evidence="7" type="ORF">QTH91_06650</name>
</gene>
<evidence type="ECO:0000256" key="5">
    <source>
        <dbReference type="SAM" id="MobiDB-lite"/>
    </source>
</evidence>
<dbReference type="RefSeq" id="WP_286659214.1">
    <property type="nucleotide sequence ID" value="NZ_JASZYV010000001.1"/>
</dbReference>
<dbReference type="PANTHER" id="PTHR14226:SF78">
    <property type="entry name" value="SLR0060 PROTEIN"/>
    <property type="match status" value="1"/>
</dbReference>
<dbReference type="Gene3D" id="3.40.1090.10">
    <property type="entry name" value="Cytosolic phospholipase A2 catalytic domain"/>
    <property type="match status" value="2"/>
</dbReference>
<feature type="domain" description="PNPLA" evidence="6">
    <location>
        <begin position="48"/>
        <end position="259"/>
    </location>
</feature>
<feature type="compositionally biased region" description="Polar residues" evidence="5">
    <location>
        <begin position="1"/>
        <end position="12"/>
    </location>
</feature>
<dbReference type="InterPro" id="IPR050301">
    <property type="entry name" value="NTE"/>
</dbReference>
<name>A0ABT7N8E9_9BURK</name>
<evidence type="ECO:0000256" key="3">
    <source>
        <dbReference type="ARBA" id="ARBA00023098"/>
    </source>
</evidence>
<evidence type="ECO:0000313" key="7">
    <source>
        <dbReference type="EMBL" id="MDM0044155.1"/>
    </source>
</evidence>
<feature type="active site" description="Proton acceptor" evidence="4">
    <location>
        <position position="246"/>
    </location>
</feature>
<keyword evidence="3 4" id="KW-0443">Lipid metabolism</keyword>
<dbReference type="SUPFAM" id="SSF52151">
    <property type="entry name" value="FabD/lysophospholipase-like"/>
    <property type="match status" value="1"/>
</dbReference>
<sequence>MATRSARPSPSTRLRPGKAGAEKAAPEAPAIGRKTSRSRTTDKRRVAIACQGGGSQTAFTAGVLKGLFEAGAHEEFDIVSLSGTSGGAICATLAWYALAKGDAKPWERLYAFWQDNMACTPAERALNQVTLQALRLTGQGWLPMYNTSPSSPLIQQAMSTLARGMRPLYTDFRGLLEKHIDFAELAAWGPRPNGPALLMGAVDTLSGRLAKFCSRIEAIRVEHILSSCAVPSIFPAVEFDGGAYWDGLFSDNPPLNELAQARFVGPTSIAQEIWVIKINPTQAAQVPVTPDQIGDRRNELIGNVSLFQQLDALAVMNELYLQGAFAPQFAKRFDLDGPIRVPKCFCDDEDRSYHIPFIEMSDALASKLDYESKLDRSQEHIEALMLDGEQQAGEFLLQRAAMVSA</sequence>
<evidence type="ECO:0000259" key="6">
    <source>
        <dbReference type="PROSITE" id="PS51635"/>
    </source>
</evidence>
<organism evidence="7 8">
    <name type="scientific">Variovorax dokdonensis</name>
    <dbReference type="NCBI Taxonomy" id="344883"/>
    <lineage>
        <taxon>Bacteria</taxon>
        <taxon>Pseudomonadati</taxon>
        <taxon>Pseudomonadota</taxon>
        <taxon>Betaproteobacteria</taxon>
        <taxon>Burkholderiales</taxon>
        <taxon>Comamonadaceae</taxon>
        <taxon>Variovorax</taxon>
    </lineage>
</organism>
<keyword evidence="2 4" id="KW-0442">Lipid degradation</keyword>
<protein>
    <submittedName>
        <fullName evidence="7">Patatin-like phospholipase family protein</fullName>
    </submittedName>
</protein>
<dbReference type="PROSITE" id="PS51635">
    <property type="entry name" value="PNPLA"/>
    <property type="match status" value="1"/>
</dbReference>
<dbReference type="Pfam" id="PF01734">
    <property type="entry name" value="Patatin"/>
    <property type="match status" value="1"/>
</dbReference>
<proteinExistence type="predicted"/>
<accession>A0ABT7N8E9</accession>
<dbReference type="InterPro" id="IPR016035">
    <property type="entry name" value="Acyl_Trfase/lysoPLipase"/>
</dbReference>
<dbReference type="PANTHER" id="PTHR14226">
    <property type="entry name" value="NEUROPATHY TARGET ESTERASE/SWISS CHEESE D.MELANOGASTER"/>
    <property type="match status" value="1"/>
</dbReference>